<evidence type="ECO:0000256" key="1">
    <source>
        <dbReference type="ARBA" id="ARBA00004651"/>
    </source>
</evidence>
<evidence type="ECO:0000259" key="8">
    <source>
        <dbReference type="Pfam" id="PF02706"/>
    </source>
</evidence>
<comment type="subcellular location">
    <subcellularLocation>
        <location evidence="1">Cell membrane</location>
        <topology evidence="1">Multi-pass membrane protein</topology>
    </subcellularLocation>
</comment>
<keyword evidence="5 7" id="KW-1133">Transmembrane helix</keyword>
<evidence type="ECO:0000256" key="4">
    <source>
        <dbReference type="ARBA" id="ARBA00022692"/>
    </source>
</evidence>
<proteinExistence type="inferred from homology"/>
<keyword evidence="6 7" id="KW-0472">Membrane</keyword>
<evidence type="ECO:0000256" key="5">
    <source>
        <dbReference type="ARBA" id="ARBA00022989"/>
    </source>
</evidence>
<accession>A0A133N671</accession>
<feature type="transmembrane region" description="Helical" evidence="7">
    <location>
        <begin position="21"/>
        <end position="41"/>
    </location>
</feature>
<reference evidence="10 11" key="1">
    <citation type="submission" date="2016-01" db="EMBL/GenBank/DDBJ databases">
        <authorList>
            <person name="Oliw E.H."/>
        </authorList>
    </citation>
    <scope>NUCLEOTIDE SEQUENCE [LARGE SCALE GENOMIC DNA]</scope>
    <source>
        <strain evidence="10 11">MJR7757A</strain>
    </source>
</reference>
<dbReference type="Pfam" id="PF02706">
    <property type="entry name" value="Wzz"/>
    <property type="match status" value="1"/>
</dbReference>
<sequence>MREDNIGIERYINIFRNKFKVIFLIIMLFVLISTLINFCLIKPKYEIKSKIFIGKEDEQNNGNYDNNDVEMYRRLIGTYSEIMKSEDLIINAIESKNLNLNSEEVYKKLKVTPRDETQIIEISYRDIDKERGLTLINSIINDFTEKSKELIPNGNVQVIEKAKLPTKPVSPNKFLNIFIAFILGIVFSIGLILVLDFFDNTIKTREDIENDIGLILIGDIPEIRGNDIKNLKEELKEQC</sequence>
<evidence type="ECO:0000256" key="3">
    <source>
        <dbReference type="ARBA" id="ARBA00022475"/>
    </source>
</evidence>
<evidence type="ECO:0000256" key="7">
    <source>
        <dbReference type="SAM" id="Phobius"/>
    </source>
</evidence>
<keyword evidence="3" id="KW-1003">Cell membrane</keyword>
<comment type="caution">
    <text evidence="10">The sequence shown here is derived from an EMBL/GenBank/DDBJ whole genome shotgun (WGS) entry which is preliminary data.</text>
</comment>
<dbReference type="GO" id="GO:0005886">
    <property type="term" value="C:plasma membrane"/>
    <property type="evidence" value="ECO:0007669"/>
    <property type="project" value="UniProtKB-SubCell"/>
</dbReference>
<evidence type="ECO:0000259" key="9">
    <source>
        <dbReference type="Pfam" id="PF13807"/>
    </source>
</evidence>
<evidence type="ECO:0000256" key="6">
    <source>
        <dbReference type="ARBA" id="ARBA00023136"/>
    </source>
</evidence>
<dbReference type="RefSeq" id="WP_060795806.1">
    <property type="nucleotide sequence ID" value="NZ_CATNXJ010000003.1"/>
</dbReference>
<dbReference type="PANTHER" id="PTHR32309:SF13">
    <property type="entry name" value="FERRIC ENTEROBACTIN TRANSPORT PROTEIN FEPE"/>
    <property type="match status" value="1"/>
</dbReference>
<dbReference type="Pfam" id="PF13807">
    <property type="entry name" value="GNVR"/>
    <property type="match status" value="1"/>
</dbReference>
<dbReference type="InterPro" id="IPR050445">
    <property type="entry name" value="Bact_polysacc_biosynth/exp"/>
</dbReference>
<dbReference type="GO" id="GO:0004713">
    <property type="term" value="F:protein tyrosine kinase activity"/>
    <property type="evidence" value="ECO:0007669"/>
    <property type="project" value="TreeGrafter"/>
</dbReference>
<dbReference type="PATRIC" id="fig|1502.174.peg.1653"/>
<name>A0A133N671_CLOPF</name>
<organism evidence="10 11">
    <name type="scientific">Clostridium perfringens</name>
    <dbReference type="NCBI Taxonomy" id="1502"/>
    <lineage>
        <taxon>Bacteria</taxon>
        <taxon>Bacillati</taxon>
        <taxon>Bacillota</taxon>
        <taxon>Clostridia</taxon>
        <taxon>Eubacteriales</taxon>
        <taxon>Clostridiaceae</taxon>
        <taxon>Clostridium</taxon>
    </lineage>
</organism>
<gene>
    <name evidence="10" type="ORF">HMPREF3222_01640</name>
</gene>
<evidence type="ECO:0000256" key="2">
    <source>
        <dbReference type="ARBA" id="ARBA00006683"/>
    </source>
</evidence>
<evidence type="ECO:0000313" key="10">
    <source>
        <dbReference type="EMBL" id="KXA11785.1"/>
    </source>
</evidence>
<protein>
    <submittedName>
        <fullName evidence="10">Chain length determinant protein</fullName>
    </submittedName>
</protein>
<keyword evidence="4 7" id="KW-0812">Transmembrane</keyword>
<evidence type="ECO:0000313" key="11">
    <source>
        <dbReference type="Proteomes" id="UP000070646"/>
    </source>
</evidence>
<dbReference type="EMBL" id="LRPU01000080">
    <property type="protein sequence ID" value="KXA11785.1"/>
    <property type="molecule type" value="Genomic_DNA"/>
</dbReference>
<dbReference type="Proteomes" id="UP000070646">
    <property type="component" value="Unassembled WGS sequence"/>
</dbReference>
<dbReference type="AlphaFoldDB" id="A0A133N671"/>
<feature type="transmembrane region" description="Helical" evidence="7">
    <location>
        <begin position="174"/>
        <end position="195"/>
    </location>
</feature>
<dbReference type="InterPro" id="IPR003856">
    <property type="entry name" value="LPS_length_determ_N"/>
</dbReference>
<dbReference type="PANTHER" id="PTHR32309">
    <property type="entry name" value="TYROSINE-PROTEIN KINASE"/>
    <property type="match status" value="1"/>
</dbReference>
<dbReference type="InterPro" id="IPR032807">
    <property type="entry name" value="GNVR"/>
</dbReference>
<feature type="domain" description="Polysaccharide chain length determinant N-terminal" evidence="8">
    <location>
        <begin position="5"/>
        <end position="94"/>
    </location>
</feature>
<feature type="domain" description="Tyrosine-protein kinase G-rich" evidence="9">
    <location>
        <begin position="151"/>
        <end position="194"/>
    </location>
</feature>
<comment type="similarity">
    <text evidence="2">Belongs to the CpsC/CapA family.</text>
</comment>